<keyword evidence="3" id="KW-1185">Reference proteome</keyword>
<evidence type="ECO:0000259" key="1">
    <source>
        <dbReference type="Pfam" id="PF01979"/>
    </source>
</evidence>
<evidence type="ECO:0000313" key="2">
    <source>
        <dbReference type="EMBL" id="MBM9618438.1"/>
    </source>
</evidence>
<evidence type="ECO:0000313" key="3">
    <source>
        <dbReference type="Proteomes" id="UP000664109"/>
    </source>
</evidence>
<dbReference type="SUPFAM" id="SSF51338">
    <property type="entry name" value="Composite domain of metallo-dependent hydrolases"/>
    <property type="match status" value="1"/>
</dbReference>
<dbReference type="InterPro" id="IPR006680">
    <property type="entry name" value="Amidohydro-rel"/>
</dbReference>
<dbReference type="Gene3D" id="3.20.20.140">
    <property type="entry name" value="Metal-dependent hydrolases"/>
    <property type="match status" value="1"/>
</dbReference>
<protein>
    <submittedName>
        <fullName evidence="2">Amidohydrolase family protein</fullName>
    </submittedName>
</protein>
<dbReference type="InterPro" id="IPR011059">
    <property type="entry name" value="Metal-dep_hydrolase_composite"/>
</dbReference>
<organism evidence="2 3">
    <name type="scientific">Streptomyces zhihengii</name>
    <dbReference type="NCBI Taxonomy" id="1818004"/>
    <lineage>
        <taxon>Bacteria</taxon>
        <taxon>Bacillati</taxon>
        <taxon>Actinomycetota</taxon>
        <taxon>Actinomycetes</taxon>
        <taxon>Kitasatosporales</taxon>
        <taxon>Streptomycetaceae</taxon>
        <taxon>Streptomyces</taxon>
    </lineage>
</organism>
<name>A0ABS2UN01_9ACTN</name>
<proteinExistence type="predicted"/>
<dbReference type="Gene3D" id="2.30.40.10">
    <property type="entry name" value="Urease, subunit C, domain 1"/>
    <property type="match status" value="1"/>
</dbReference>
<dbReference type="PANTHER" id="PTHR43135">
    <property type="entry name" value="ALPHA-D-RIBOSE 1-METHYLPHOSPHONATE 5-TRIPHOSPHATE DIPHOSPHATASE"/>
    <property type="match status" value="1"/>
</dbReference>
<dbReference type="InterPro" id="IPR032466">
    <property type="entry name" value="Metal_Hydrolase"/>
</dbReference>
<dbReference type="Pfam" id="PF01979">
    <property type="entry name" value="Amidohydro_1"/>
    <property type="match status" value="1"/>
</dbReference>
<dbReference type="PANTHER" id="PTHR43135:SF3">
    <property type="entry name" value="ALPHA-D-RIBOSE 1-METHYLPHOSPHONATE 5-TRIPHOSPHATE DIPHOSPHATASE"/>
    <property type="match status" value="1"/>
</dbReference>
<accession>A0ABS2UN01</accession>
<reference evidence="2 3" key="1">
    <citation type="journal article" date="2016" name="Arch. Microbiol.">
        <title>Streptomyces zhihengii sp. nov., isolated from rhizospheric soil of Psammosilene tunicoides.</title>
        <authorList>
            <person name="Huang M.J."/>
            <person name="Fei J.J."/>
            <person name="Salam N."/>
            <person name="Kim C.J."/>
            <person name="Hozzein W.N."/>
            <person name="Xiao M."/>
            <person name="Huang H.Q."/>
            <person name="Li W.J."/>
        </authorList>
    </citation>
    <scope>NUCLEOTIDE SEQUENCE [LARGE SCALE GENOMIC DNA]</scope>
    <source>
        <strain evidence="2 3">YIM T102</strain>
    </source>
</reference>
<dbReference type="CDD" id="cd01299">
    <property type="entry name" value="Met_dep_hydrolase_A"/>
    <property type="match status" value="1"/>
</dbReference>
<gene>
    <name evidence="2" type="ORF">JE024_06695</name>
</gene>
<dbReference type="Proteomes" id="UP000664109">
    <property type="component" value="Unassembled WGS sequence"/>
</dbReference>
<dbReference type="InterPro" id="IPR057744">
    <property type="entry name" value="OTAase-like"/>
</dbReference>
<dbReference type="RefSeq" id="WP_205372709.1">
    <property type="nucleotide sequence ID" value="NZ_JAFEJA010000001.1"/>
</dbReference>
<sequence length="407" mass="44182">MHAQPNDLVIAGARVFDGTSDHAPQQQAIWVSGDRIRRVGPVDEVLREASAADPRIIDAPDATVLPGLINMHVHLDLALPGDLARVAMLSDPELALHMAEEARLTLLAGVTTVRLTGTYGHLDFALRNSIESGRTLGPRIRTAGQLVCSTGGHGWQRSREADGPAGFASAVREQIKHGADFIKLAVSGGMAGEHEKVTTSQLRDDELDAVLEVAHAWGRKVTAHAGPAGPTVEAVRRGLDCVEHGYELTDELCRLMVERDVTYVPTITVTRCREFFQRHNMPVWMQDRALAWGDRHWESLENAVRHGVTIALGSDMPPHAEFDGTSATVRELEFMVEAGMTPHAALVAATSAGARWLDMDGEIGCVREGALADLVLVAGDPLRDISAMRDLRMVVKGGRTVLDRRTR</sequence>
<dbReference type="InterPro" id="IPR051781">
    <property type="entry name" value="Metallo-dep_Hydrolase"/>
</dbReference>
<feature type="domain" description="Amidohydrolase-related" evidence="1">
    <location>
        <begin position="63"/>
        <end position="401"/>
    </location>
</feature>
<dbReference type="EMBL" id="JAFEJA010000001">
    <property type="protein sequence ID" value="MBM9618438.1"/>
    <property type="molecule type" value="Genomic_DNA"/>
</dbReference>
<dbReference type="SUPFAM" id="SSF51556">
    <property type="entry name" value="Metallo-dependent hydrolases"/>
    <property type="match status" value="1"/>
</dbReference>
<comment type="caution">
    <text evidence="2">The sequence shown here is derived from an EMBL/GenBank/DDBJ whole genome shotgun (WGS) entry which is preliminary data.</text>
</comment>